<feature type="domain" description="DUF6533" evidence="2">
    <location>
        <begin position="22"/>
        <end position="66"/>
    </location>
</feature>
<proteinExistence type="predicted"/>
<keyword evidence="1" id="KW-0472">Membrane</keyword>
<dbReference type="HOGENOM" id="CLU_053360_2_0_1"/>
<name>A0A0C3PKZ5_PHLG1</name>
<accession>A0A0C3PKZ5</accession>
<protein>
    <recommendedName>
        <fullName evidence="2">DUF6533 domain-containing protein</fullName>
    </recommendedName>
</protein>
<feature type="transmembrane region" description="Helical" evidence="1">
    <location>
        <begin position="134"/>
        <end position="152"/>
    </location>
</feature>
<evidence type="ECO:0000313" key="3">
    <source>
        <dbReference type="EMBL" id="KIP07078.1"/>
    </source>
</evidence>
<keyword evidence="1" id="KW-0812">Transmembrane</keyword>
<organism evidence="3 4">
    <name type="scientific">Phlebiopsis gigantea (strain 11061_1 CR5-6)</name>
    <name type="common">White-rot fungus</name>
    <name type="synonym">Peniophora gigantea</name>
    <dbReference type="NCBI Taxonomy" id="745531"/>
    <lineage>
        <taxon>Eukaryota</taxon>
        <taxon>Fungi</taxon>
        <taxon>Dikarya</taxon>
        <taxon>Basidiomycota</taxon>
        <taxon>Agaricomycotina</taxon>
        <taxon>Agaricomycetes</taxon>
        <taxon>Polyporales</taxon>
        <taxon>Phanerochaetaceae</taxon>
        <taxon>Phlebiopsis</taxon>
    </lineage>
</organism>
<dbReference type="EMBL" id="KN840504">
    <property type="protein sequence ID" value="KIP07078.1"/>
    <property type="molecule type" value="Genomic_DNA"/>
</dbReference>
<feature type="transmembrane region" description="Helical" evidence="1">
    <location>
        <begin position="242"/>
        <end position="263"/>
    </location>
</feature>
<dbReference type="AlphaFoldDB" id="A0A0C3PKZ5"/>
<gene>
    <name evidence="3" type="ORF">PHLGIDRAFT_118417</name>
</gene>
<dbReference type="STRING" id="745531.A0A0C3PKZ5"/>
<keyword evidence="1" id="KW-1133">Transmembrane helix</keyword>
<reference evidence="3 4" key="1">
    <citation type="journal article" date="2014" name="PLoS Genet.">
        <title>Analysis of the Phlebiopsis gigantea genome, transcriptome and secretome provides insight into its pioneer colonization strategies of wood.</title>
        <authorList>
            <person name="Hori C."/>
            <person name="Ishida T."/>
            <person name="Igarashi K."/>
            <person name="Samejima M."/>
            <person name="Suzuki H."/>
            <person name="Master E."/>
            <person name="Ferreira P."/>
            <person name="Ruiz-Duenas F.J."/>
            <person name="Held B."/>
            <person name="Canessa P."/>
            <person name="Larrondo L.F."/>
            <person name="Schmoll M."/>
            <person name="Druzhinina I.S."/>
            <person name="Kubicek C.P."/>
            <person name="Gaskell J.A."/>
            <person name="Kersten P."/>
            <person name="St John F."/>
            <person name="Glasner J."/>
            <person name="Sabat G."/>
            <person name="Splinter BonDurant S."/>
            <person name="Syed K."/>
            <person name="Yadav J."/>
            <person name="Mgbeahuruike A.C."/>
            <person name="Kovalchuk A."/>
            <person name="Asiegbu F.O."/>
            <person name="Lackner G."/>
            <person name="Hoffmeister D."/>
            <person name="Rencoret J."/>
            <person name="Gutierrez A."/>
            <person name="Sun H."/>
            <person name="Lindquist E."/>
            <person name="Barry K."/>
            <person name="Riley R."/>
            <person name="Grigoriev I.V."/>
            <person name="Henrissat B."/>
            <person name="Kues U."/>
            <person name="Berka R.M."/>
            <person name="Martinez A.T."/>
            <person name="Covert S.F."/>
            <person name="Blanchette R.A."/>
            <person name="Cullen D."/>
        </authorList>
    </citation>
    <scope>NUCLEOTIDE SEQUENCE [LARGE SCALE GENOMIC DNA]</scope>
    <source>
        <strain evidence="3 4">11061_1 CR5-6</strain>
    </source>
</reference>
<evidence type="ECO:0000259" key="2">
    <source>
        <dbReference type="Pfam" id="PF20151"/>
    </source>
</evidence>
<evidence type="ECO:0000256" key="1">
    <source>
        <dbReference type="SAM" id="Phobius"/>
    </source>
</evidence>
<feature type="transmembrane region" description="Helical" evidence="1">
    <location>
        <begin position="200"/>
        <end position="221"/>
    </location>
</feature>
<sequence length="374" mass="41815">MSQADFQAQIISEAAVLTTTTYLELAATALFFYDYLLTFAQEVKCIWARKPTGASFLFALNRYAVFVNRLVRLVQLMSWKGFLEKDADRTWVLPHLLLGWALMPATLQVQRNMEAIAGFSALRMYAIYGKDRRILAFVLTLGLVNPCVNIYYNTTLMFQAMPPPFKGCGQESSLDVTNGNQTTDLALMRHSPSSYHPTTVVLFGAIFTILFESIVLALTWNRTADIWTMLRKRQSHTGLVELLCRDGTIYFLVLLVLTGLSMISIRDQMFNNMPAITDTLTSICLARFMLNLRSIGLKSGRLTSSSSGSTLPYGDLKFATCRFVGNLGAPLSVAPVSVAEDEHDLNNPQVLQEALDRHEVCDDPLMEGIVMEME</sequence>
<keyword evidence="4" id="KW-1185">Reference proteome</keyword>
<dbReference type="OrthoDB" id="2803865at2759"/>
<evidence type="ECO:0000313" key="4">
    <source>
        <dbReference type="Proteomes" id="UP000053257"/>
    </source>
</evidence>
<dbReference type="InterPro" id="IPR045340">
    <property type="entry name" value="DUF6533"/>
</dbReference>
<dbReference type="Proteomes" id="UP000053257">
    <property type="component" value="Unassembled WGS sequence"/>
</dbReference>
<dbReference type="Pfam" id="PF20151">
    <property type="entry name" value="DUF6533"/>
    <property type="match status" value="1"/>
</dbReference>